<dbReference type="Proteomes" id="UP000813462">
    <property type="component" value="Unassembled WGS sequence"/>
</dbReference>
<sequence length="272" mass="30083">MKVHHLVVVSHVSNKTLDSVLRTAQLRTLLPSSSNSFDYLSNGAVNQLGRTLPIFASARRTALPQNSLLKQLDGVVRVNEEVYGTNGKFSSLESLSFSSMSTWKEWNSTEVGVKDGEVFPKLQELCIIEGCEKLTNLPGQMPYLLPSLKKLLIINCPQVKSFPAGGLPSNLNGLLVDKCSKLIAKRKEWNLQTLSALEYFDVKDESDANMESFPEMGLLPSCLTSFRVGPLESLQELDMKQLQQLTSLKSLDIQSYPELTTLKFGKASEAPT</sequence>
<reference evidence="1" key="1">
    <citation type="journal article" date="2021" name="Front. Plant Sci.">
        <title>Chromosome-Scale Genome Assembly for Chinese Sour Jujube and Insights Into Its Genome Evolution and Domestication Signature.</title>
        <authorList>
            <person name="Shen L.-Y."/>
            <person name="Luo H."/>
            <person name="Wang X.-L."/>
            <person name="Wang X.-M."/>
            <person name="Qiu X.-J."/>
            <person name="Liu H."/>
            <person name="Zhou S.-S."/>
            <person name="Jia K.-H."/>
            <person name="Nie S."/>
            <person name="Bao Y.-T."/>
            <person name="Zhang R.-G."/>
            <person name="Yun Q.-Z."/>
            <person name="Chai Y.-H."/>
            <person name="Lu J.-Y."/>
            <person name="Li Y."/>
            <person name="Zhao S.-W."/>
            <person name="Mao J.-F."/>
            <person name="Jia S.-G."/>
            <person name="Mao Y.-M."/>
        </authorList>
    </citation>
    <scope>NUCLEOTIDE SEQUENCE</scope>
    <source>
        <strain evidence="1">AT0</strain>
        <tissue evidence="1">Leaf</tissue>
    </source>
</reference>
<dbReference type="AlphaFoldDB" id="A0A978UKB7"/>
<proteinExistence type="predicted"/>
<gene>
    <name evidence="1" type="ORF">FEM48_Zijuj10G0008900</name>
</gene>
<dbReference type="InterPro" id="IPR032675">
    <property type="entry name" value="LRR_dom_sf"/>
</dbReference>
<organism evidence="1 2">
    <name type="scientific">Ziziphus jujuba var. spinosa</name>
    <dbReference type="NCBI Taxonomy" id="714518"/>
    <lineage>
        <taxon>Eukaryota</taxon>
        <taxon>Viridiplantae</taxon>
        <taxon>Streptophyta</taxon>
        <taxon>Embryophyta</taxon>
        <taxon>Tracheophyta</taxon>
        <taxon>Spermatophyta</taxon>
        <taxon>Magnoliopsida</taxon>
        <taxon>eudicotyledons</taxon>
        <taxon>Gunneridae</taxon>
        <taxon>Pentapetalae</taxon>
        <taxon>rosids</taxon>
        <taxon>fabids</taxon>
        <taxon>Rosales</taxon>
        <taxon>Rhamnaceae</taxon>
        <taxon>Paliureae</taxon>
        <taxon>Ziziphus</taxon>
    </lineage>
</organism>
<comment type="caution">
    <text evidence="1">The sequence shown here is derived from an EMBL/GenBank/DDBJ whole genome shotgun (WGS) entry which is preliminary data.</text>
</comment>
<name>A0A978UKB7_ZIZJJ</name>
<dbReference type="PANTHER" id="PTHR34630:SF101">
    <property type="entry name" value="DISEASE RESISTANCE PROTEIN"/>
    <property type="match status" value="1"/>
</dbReference>
<dbReference type="PANTHER" id="PTHR34630">
    <property type="entry name" value="OS11G0677101 PROTEIN"/>
    <property type="match status" value="1"/>
</dbReference>
<dbReference type="Gene3D" id="3.80.10.10">
    <property type="entry name" value="Ribonuclease Inhibitor"/>
    <property type="match status" value="1"/>
</dbReference>
<evidence type="ECO:0000313" key="1">
    <source>
        <dbReference type="EMBL" id="KAH7515269.1"/>
    </source>
</evidence>
<evidence type="ECO:0008006" key="3">
    <source>
        <dbReference type="Google" id="ProtNLM"/>
    </source>
</evidence>
<accession>A0A978UKB7</accession>
<dbReference type="SUPFAM" id="SSF52058">
    <property type="entry name" value="L domain-like"/>
    <property type="match status" value="1"/>
</dbReference>
<evidence type="ECO:0000313" key="2">
    <source>
        <dbReference type="Proteomes" id="UP000813462"/>
    </source>
</evidence>
<dbReference type="EMBL" id="JAEACU010000010">
    <property type="protein sequence ID" value="KAH7515269.1"/>
    <property type="molecule type" value="Genomic_DNA"/>
</dbReference>
<protein>
    <recommendedName>
        <fullName evidence="3">Disease resistance RPP13-like protein 1</fullName>
    </recommendedName>
</protein>